<organism evidence="1 2">
    <name type="scientific">Marinicrinis lubricantis</name>
    <dbReference type="NCBI Taxonomy" id="2086470"/>
    <lineage>
        <taxon>Bacteria</taxon>
        <taxon>Bacillati</taxon>
        <taxon>Bacillota</taxon>
        <taxon>Bacilli</taxon>
        <taxon>Bacillales</taxon>
        <taxon>Paenibacillaceae</taxon>
    </lineage>
</organism>
<comment type="caution">
    <text evidence="1">The sequence shown here is derived from an EMBL/GenBank/DDBJ whole genome shotgun (WGS) entry which is preliminary data.</text>
</comment>
<keyword evidence="2" id="KW-1185">Reference proteome</keyword>
<protein>
    <submittedName>
        <fullName evidence="1">Uncharacterized protein</fullName>
    </submittedName>
</protein>
<accession>A0ABW1IJZ8</accession>
<dbReference type="RefSeq" id="WP_254611199.1">
    <property type="nucleotide sequence ID" value="NZ_CBCSCT010000028.1"/>
</dbReference>
<proteinExistence type="predicted"/>
<reference evidence="2" key="1">
    <citation type="journal article" date="2019" name="Int. J. Syst. Evol. Microbiol.">
        <title>The Global Catalogue of Microorganisms (GCM) 10K type strain sequencing project: providing services to taxonomists for standard genome sequencing and annotation.</title>
        <authorList>
            <consortium name="The Broad Institute Genomics Platform"/>
            <consortium name="The Broad Institute Genome Sequencing Center for Infectious Disease"/>
            <person name="Wu L."/>
            <person name="Ma J."/>
        </authorList>
    </citation>
    <scope>NUCLEOTIDE SEQUENCE [LARGE SCALE GENOMIC DNA]</scope>
    <source>
        <strain evidence="2">CCM 8749</strain>
    </source>
</reference>
<dbReference type="Proteomes" id="UP001596250">
    <property type="component" value="Unassembled WGS sequence"/>
</dbReference>
<name>A0ABW1IJZ8_9BACL</name>
<gene>
    <name evidence="1" type="ORF">ACFPXP_02875</name>
</gene>
<evidence type="ECO:0000313" key="2">
    <source>
        <dbReference type="Proteomes" id="UP001596250"/>
    </source>
</evidence>
<evidence type="ECO:0000313" key="1">
    <source>
        <dbReference type="EMBL" id="MFC5985383.1"/>
    </source>
</evidence>
<dbReference type="EMBL" id="JBHSQV010000025">
    <property type="protein sequence ID" value="MFC5985383.1"/>
    <property type="molecule type" value="Genomic_DNA"/>
</dbReference>
<sequence length="115" mass="12983">MSIAAQTSTKSLPPFSIWGVHASVAERPVVWGKLVMCALPDQQIQGTIQFRGTPIPIEGSWNESAQQIVFHYSYAAYSGHLTMYDDVQIQLRHLILTGRLQMLPPLYRRANMEPE</sequence>